<dbReference type="Pfam" id="PF00628">
    <property type="entry name" value="PHD"/>
    <property type="match status" value="1"/>
</dbReference>
<evidence type="ECO:0000256" key="3">
    <source>
        <dbReference type="ARBA" id="ARBA00022833"/>
    </source>
</evidence>
<dbReference type="InterPro" id="IPR011011">
    <property type="entry name" value="Znf_FYVE_PHD"/>
</dbReference>
<evidence type="ECO:0000256" key="4">
    <source>
        <dbReference type="SAM" id="Phobius"/>
    </source>
</evidence>
<dbReference type="RefSeq" id="WP_094369187.1">
    <property type="nucleotide sequence ID" value="NZ_NOJY02000025.1"/>
</dbReference>
<dbReference type="Pfam" id="PF10947">
    <property type="entry name" value="DUF2628"/>
    <property type="match status" value="1"/>
</dbReference>
<gene>
    <name evidence="6" type="ORF">CHL78_013050</name>
</gene>
<proteinExistence type="predicted"/>
<organism evidence="6 7">
    <name type="scientific">Romboutsia weinsteinii</name>
    <dbReference type="NCBI Taxonomy" id="2020949"/>
    <lineage>
        <taxon>Bacteria</taxon>
        <taxon>Bacillati</taxon>
        <taxon>Bacillota</taxon>
        <taxon>Clostridia</taxon>
        <taxon>Peptostreptococcales</taxon>
        <taxon>Peptostreptococcaceae</taxon>
        <taxon>Romboutsia</taxon>
    </lineage>
</organism>
<dbReference type="InterPro" id="IPR013083">
    <property type="entry name" value="Znf_RING/FYVE/PHD"/>
</dbReference>
<protein>
    <submittedName>
        <fullName evidence="6">DUF2628 domain-containing protein</fullName>
    </submittedName>
</protein>
<dbReference type="OrthoDB" id="1757259at2"/>
<evidence type="ECO:0000256" key="2">
    <source>
        <dbReference type="ARBA" id="ARBA00022771"/>
    </source>
</evidence>
<dbReference type="InterPro" id="IPR024399">
    <property type="entry name" value="DUF2628"/>
</dbReference>
<dbReference type="Gene3D" id="3.30.40.10">
    <property type="entry name" value="Zinc/RING finger domain, C3HC4 (zinc finger)"/>
    <property type="match status" value="1"/>
</dbReference>
<evidence type="ECO:0000313" key="7">
    <source>
        <dbReference type="Proteomes" id="UP000215694"/>
    </source>
</evidence>
<keyword evidence="3" id="KW-0862">Zinc</keyword>
<dbReference type="SUPFAM" id="SSF57903">
    <property type="entry name" value="FYVE/PHD zinc finger"/>
    <property type="match status" value="1"/>
</dbReference>
<accession>A0A371J111</accession>
<name>A0A371J111_9FIRM</name>
<evidence type="ECO:0000259" key="5">
    <source>
        <dbReference type="Pfam" id="PF00628"/>
    </source>
</evidence>
<keyword evidence="1" id="KW-0479">Metal-binding</keyword>
<feature type="transmembrane region" description="Helical" evidence="4">
    <location>
        <begin position="255"/>
        <end position="288"/>
    </location>
</feature>
<keyword evidence="7" id="KW-1185">Reference proteome</keyword>
<feature type="domain" description="PHD-type" evidence="5">
    <location>
        <begin position="9"/>
        <end position="46"/>
    </location>
</feature>
<feature type="transmembrane region" description="Helical" evidence="4">
    <location>
        <begin position="208"/>
        <end position="227"/>
    </location>
</feature>
<keyword evidence="2" id="KW-0863">Zinc-finger</keyword>
<keyword evidence="4" id="KW-0472">Membrane</keyword>
<keyword evidence="4" id="KW-1133">Transmembrane helix</keyword>
<keyword evidence="4" id="KW-0812">Transmembrane</keyword>
<evidence type="ECO:0000313" key="6">
    <source>
        <dbReference type="EMBL" id="RDY26491.1"/>
    </source>
</evidence>
<reference evidence="6 7" key="1">
    <citation type="journal article" date="2017" name="Genome Announc.">
        <title>Draft Genome Sequence of Romboutsia weinsteinii sp. nov. Strain CCRI-19649(T) Isolated from Surface Water.</title>
        <authorList>
            <person name="Maheux A.F."/>
            <person name="Boudreau D.K."/>
            <person name="Berube E."/>
            <person name="Boissinot M."/>
            <person name="Cantin P."/>
            <person name="Raymond F."/>
            <person name="Corbeil J."/>
            <person name="Omar R.F."/>
            <person name="Bergeron M.G."/>
        </authorList>
    </citation>
    <scope>NUCLEOTIDE SEQUENCE [LARGE SCALE GENOMIC DNA]</scope>
    <source>
        <strain evidence="6 7">CCRI-19649</strain>
    </source>
</reference>
<dbReference type="Proteomes" id="UP000215694">
    <property type="component" value="Unassembled WGS sequence"/>
</dbReference>
<dbReference type="AlphaFoldDB" id="A0A371J111"/>
<evidence type="ECO:0000256" key="1">
    <source>
        <dbReference type="ARBA" id="ARBA00022723"/>
    </source>
</evidence>
<dbReference type="InterPro" id="IPR019787">
    <property type="entry name" value="Znf_PHD-finger"/>
</dbReference>
<comment type="caution">
    <text evidence="6">The sequence shown here is derived from an EMBL/GenBank/DDBJ whole genome shotgun (WGS) entry which is preliminary data.</text>
</comment>
<dbReference type="EMBL" id="NOJY02000025">
    <property type="protein sequence ID" value="RDY26491.1"/>
    <property type="molecule type" value="Genomic_DNA"/>
</dbReference>
<dbReference type="GO" id="GO:0008270">
    <property type="term" value="F:zinc ion binding"/>
    <property type="evidence" value="ECO:0007669"/>
    <property type="project" value="UniProtKB-KW"/>
</dbReference>
<sequence>MNEIKDYKCKICNKDIIGGETIIICECCKSVYHQKCLEDNKKTYEAGELDFVVDIDKENADSVGDTKPCPVNKEKDYIESSDLTYLYCASCGNKNSIDSKFCTMCGTKTCKEERSIKNSNNLSHEQHEYNKSNRSNFDNKDIENFINKNTEYYITKFKSIKETGQQSSWNWPAFLIPGYWALYRKMYPVGAIIIVTNLILSYKLMLGAIVGLGICIYFGMYGNSVYLKHVERQFNDIKFLDDNSRKMAIGQKGGVNLGLAIAVPIIIFVLIFLILIPIIIGGIASIFMGYGFY</sequence>